<dbReference type="AlphaFoldDB" id="J9E3U0"/>
<dbReference type="PANTHER" id="PTHR46339:SF7">
    <property type="entry name" value="BPTI_KUNITZ INHIBITOR DOMAIN-CONTAINING PROTEIN"/>
    <property type="match status" value="1"/>
</dbReference>
<evidence type="ECO:0000259" key="1">
    <source>
        <dbReference type="Pfam" id="PF01683"/>
    </source>
</evidence>
<name>J9E3U0_WUCBA</name>
<reference evidence="3" key="1">
    <citation type="submission" date="2012-08" db="EMBL/GenBank/DDBJ databases">
        <title>The Genome Sequence of Wuchereria bancrofti.</title>
        <authorList>
            <person name="Nutman T.B."/>
            <person name="Fink D.L."/>
            <person name="Russ C."/>
            <person name="Young S."/>
            <person name="Zeng Q."/>
            <person name="Koehrsen M."/>
            <person name="Alvarado L."/>
            <person name="Berlin A."/>
            <person name="Chapman S.B."/>
            <person name="Chen Z."/>
            <person name="Freedman E."/>
            <person name="Gellesch M."/>
            <person name="Goldberg J."/>
            <person name="Griggs A."/>
            <person name="Gujja S."/>
            <person name="Heilman E.R."/>
            <person name="Heiman D."/>
            <person name="Hepburn T."/>
            <person name="Howarth C."/>
            <person name="Jen D."/>
            <person name="Larson L."/>
            <person name="Lewis B."/>
            <person name="Mehta T."/>
            <person name="Park D."/>
            <person name="Pearson M."/>
            <person name="Roberts A."/>
            <person name="Saif S."/>
            <person name="Shea T."/>
            <person name="Shenoy N."/>
            <person name="Sisk P."/>
            <person name="Stolte C."/>
            <person name="Sykes S."/>
            <person name="Walk T."/>
            <person name="White J."/>
            <person name="Yandava C."/>
            <person name="Haas B."/>
            <person name="Henn M.R."/>
            <person name="Nusbaum C."/>
            <person name="Birren B."/>
        </authorList>
    </citation>
    <scope>NUCLEOTIDE SEQUENCE [LARGE SCALE GENOMIC DNA]</scope>
    <source>
        <strain evidence="3">NA</strain>
    </source>
</reference>
<dbReference type="InterPro" id="IPR006149">
    <property type="entry name" value="EB_dom"/>
</dbReference>
<dbReference type="Pfam" id="PF01683">
    <property type="entry name" value="EB"/>
    <property type="match status" value="1"/>
</dbReference>
<evidence type="ECO:0000313" key="2">
    <source>
        <dbReference type="EMBL" id="EJW76946.1"/>
    </source>
</evidence>
<dbReference type="InterPro" id="IPR053014">
    <property type="entry name" value="Cuticle_assoc_divergent"/>
</dbReference>
<dbReference type="EMBL" id="ADBV01008398">
    <property type="protein sequence ID" value="EJW76946.1"/>
    <property type="molecule type" value="Genomic_DNA"/>
</dbReference>
<accession>J9E3U0</accession>
<dbReference type="PANTHER" id="PTHR46339">
    <property type="entry name" value="PROTEIN CBG15282-RELATED"/>
    <property type="match status" value="1"/>
</dbReference>
<comment type="caution">
    <text evidence="2">The sequence shown here is derived from an EMBL/GenBank/DDBJ whole genome shotgun (WGS) entry which is preliminary data.</text>
</comment>
<organism evidence="2 3">
    <name type="scientific">Wuchereria bancrofti</name>
    <dbReference type="NCBI Taxonomy" id="6293"/>
    <lineage>
        <taxon>Eukaryota</taxon>
        <taxon>Metazoa</taxon>
        <taxon>Ecdysozoa</taxon>
        <taxon>Nematoda</taxon>
        <taxon>Chromadorea</taxon>
        <taxon>Rhabditida</taxon>
        <taxon>Spirurina</taxon>
        <taxon>Spiruromorpha</taxon>
        <taxon>Filarioidea</taxon>
        <taxon>Onchocercidae</taxon>
        <taxon>Wuchereria</taxon>
    </lineage>
</organism>
<evidence type="ECO:0000313" key="3">
    <source>
        <dbReference type="Proteomes" id="UP000004810"/>
    </source>
</evidence>
<feature type="domain" description="EB" evidence="1">
    <location>
        <begin position="72"/>
        <end position="118"/>
    </location>
</feature>
<sequence length="146" mass="16184">MRIRTYFAIQKKNELIAKHCAPDEHFVNGTCLNIHQYRKRREIAGSGRVGDYCSVNADCLNGMSCSAGACTCRSNFVTIHGYCYLKKNIGESGCQYSEQCNSAWPGARCVENKCECPSDINGIPYVQAHTRDGTVCILLFGDDDDP</sequence>
<dbReference type="Proteomes" id="UP000004810">
    <property type="component" value="Unassembled WGS sequence"/>
</dbReference>
<proteinExistence type="predicted"/>
<protein>
    <recommendedName>
        <fullName evidence="1">EB domain-containing protein</fullName>
    </recommendedName>
</protein>
<feature type="non-terminal residue" evidence="2">
    <location>
        <position position="146"/>
    </location>
</feature>
<gene>
    <name evidence="2" type="ORF">WUBG_12149</name>
</gene>